<name>A0A0A9ATD5_ARUDO</name>
<accession>A0A0A9ATD5</accession>
<protein>
    <submittedName>
        <fullName evidence="1">Uncharacterized protein</fullName>
    </submittedName>
</protein>
<reference evidence="1" key="1">
    <citation type="submission" date="2014-09" db="EMBL/GenBank/DDBJ databases">
        <authorList>
            <person name="Magalhaes I.L.F."/>
            <person name="Oliveira U."/>
            <person name="Santos F.R."/>
            <person name="Vidigal T.H.D.A."/>
            <person name="Brescovit A.D."/>
            <person name="Santos A.J."/>
        </authorList>
    </citation>
    <scope>NUCLEOTIDE SEQUENCE</scope>
    <source>
        <tissue evidence="1">Shoot tissue taken approximately 20 cm above the soil surface</tissue>
    </source>
</reference>
<sequence>MLFRYSDINRWGRNHKFLPNSVTSLFLFSSS</sequence>
<proteinExistence type="predicted"/>
<reference evidence="1" key="2">
    <citation type="journal article" date="2015" name="Data Brief">
        <title>Shoot transcriptome of the giant reed, Arundo donax.</title>
        <authorList>
            <person name="Barrero R.A."/>
            <person name="Guerrero F.D."/>
            <person name="Moolhuijzen P."/>
            <person name="Goolsby J.A."/>
            <person name="Tidwell J."/>
            <person name="Bellgard S.E."/>
            <person name="Bellgard M.I."/>
        </authorList>
    </citation>
    <scope>NUCLEOTIDE SEQUENCE</scope>
    <source>
        <tissue evidence="1">Shoot tissue taken approximately 20 cm above the soil surface</tissue>
    </source>
</reference>
<evidence type="ECO:0000313" key="1">
    <source>
        <dbReference type="EMBL" id="JAD52155.1"/>
    </source>
</evidence>
<dbReference type="AlphaFoldDB" id="A0A0A9ATD5"/>
<dbReference type="EMBL" id="GBRH01245740">
    <property type="protein sequence ID" value="JAD52155.1"/>
    <property type="molecule type" value="Transcribed_RNA"/>
</dbReference>
<organism evidence="1">
    <name type="scientific">Arundo donax</name>
    <name type="common">Giant reed</name>
    <name type="synonym">Donax arundinaceus</name>
    <dbReference type="NCBI Taxonomy" id="35708"/>
    <lineage>
        <taxon>Eukaryota</taxon>
        <taxon>Viridiplantae</taxon>
        <taxon>Streptophyta</taxon>
        <taxon>Embryophyta</taxon>
        <taxon>Tracheophyta</taxon>
        <taxon>Spermatophyta</taxon>
        <taxon>Magnoliopsida</taxon>
        <taxon>Liliopsida</taxon>
        <taxon>Poales</taxon>
        <taxon>Poaceae</taxon>
        <taxon>PACMAD clade</taxon>
        <taxon>Arundinoideae</taxon>
        <taxon>Arundineae</taxon>
        <taxon>Arundo</taxon>
    </lineage>
</organism>